<sequence length="160" mass="16261">MLPVSMVETATVEQGPGGGPGTDSMGQGLAGTKDSPVAGEVGIKPGARKGSQAFGTEVSADNGDCTQVGNSKRPKTEGMRVRAKEVVGKVVGRGGQRVGKVDGQKREGLVKDSDHDKGKADTSHGLGGGMGGPGVAGSVSQGGYHWTGNYLLRHFCHHLP</sequence>
<comment type="caution">
    <text evidence="2">The sequence shown here is derived from an EMBL/GenBank/DDBJ whole genome shotgun (WGS) entry which is preliminary data.</text>
</comment>
<feature type="region of interest" description="Disordered" evidence="1">
    <location>
        <begin position="1"/>
        <end position="134"/>
    </location>
</feature>
<reference evidence="2 3" key="1">
    <citation type="journal article" date="2023" name="Mol. Biol. Evol.">
        <title>Genomics of Secondarily Temperate Adaptation in the Only Non-Antarctic Icefish.</title>
        <authorList>
            <person name="Rivera-Colon A.G."/>
            <person name="Rayamajhi N."/>
            <person name="Minhas B.F."/>
            <person name="Madrigal G."/>
            <person name="Bilyk K.T."/>
            <person name="Yoon V."/>
            <person name="Hune M."/>
            <person name="Gregory S."/>
            <person name="Cheng C.H.C."/>
            <person name="Catchen J.M."/>
        </authorList>
    </citation>
    <scope>NUCLEOTIDE SEQUENCE [LARGE SCALE GENOMIC DNA]</scope>
    <source>
        <strain evidence="2">JC2023a</strain>
    </source>
</reference>
<evidence type="ECO:0000313" key="2">
    <source>
        <dbReference type="EMBL" id="KAK5879939.1"/>
    </source>
</evidence>
<feature type="compositionally biased region" description="Basic and acidic residues" evidence="1">
    <location>
        <begin position="74"/>
        <end position="87"/>
    </location>
</feature>
<evidence type="ECO:0000313" key="3">
    <source>
        <dbReference type="Proteomes" id="UP001335648"/>
    </source>
</evidence>
<accession>A0AAN8GJD4</accession>
<name>A0AAN8GJD4_9TELE</name>
<proteinExistence type="predicted"/>
<dbReference type="AlphaFoldDB" id="A0AAN8GJD4"/>
<organism evidence="2 3">
    <name type="scientific">Champsocephalus esox</name>
    <name type="common">pike icefish</name>
    <dbReference type="NCBI Taxonomy" id="159716"/>
    <lineage>
        <taxon>Eukaryota</taxon>
        <taxon>Metazoa</taxon>
        <taxon>Chordata</taxon>
        <taxon>Craniata</taxon>
        <taxon>Vertebrata</taxon>
        <taxon>Euteleostomi</taxon>
        <taxon>Actinopterygii</taxon>
        <taxon>Neopterygii</taxon>
        <taxon>Teleostei</taxon>
        <taxon>Neoteleostei</taxon>
        <taxon>Acanthomorphata</taxon>
        <taxon>Eupercaria</taxon>
        <taxon>Perciformes</taxon>
        <taxon>Notothenioidei</taxon>
        <taxon>Channichthyidae</taxon>
        <taxon>Champsocephalus</taxon>
    </lineage>
</organism>
<protein>
    <submittedName>
        <fullName evidence="2">Uncharacterized protein</fullName>
    </submittedName>
</protein>
<feature type="compositionally biased region" description="Basic and acidic residues" evidence="1">
    <location>
        <begin position="99"/>
        <end position="122"/>
    </location>
</feature>
<feature type="compositionally biased region" description="Gly residues" evidence="1">
    <location>
        <begin position="125"/>
        <end position="134"/>
    </location>
</feature>
<dbReference type="EMBL" id="JAULUE010002064">
    <property type="protein sequence ID" value="KAK5879939.1"/>
    <property type="molecule type" value="Genomic_DNA"/>
</dbReference>
<keyword evidence="3" id="KW-1185">Reference proteome</keyword>
<dbReference type="Proteomes" id="UP001335648">
    <property type="component" value="Unassembled WGS sequence"/>
</dbReference>
<gene>
    <name evidence="2" type="ORF">CesoFtcFv8_023013</name>
</gene>
<evidence type="ECO:0000256" key="1">
    <source>
        <dbReference type="SAM" id="MobiDB-lite"/>
    </source>
</evidence>